<keyword evidence="3" id="KW-1185">Reference proteome</keyword>
<proteinExistence type="predicted"/>
<name>A0ABX7IIS3_9ACTO</name>
<gene>
    <name evidence="2" type="ORF">JTE88_03035</name>
</gene>
<evidence type="ECO:0000256" key="1">
    <source>
        <dbReference type="SAM" id="MobiDB-lite"/>
    </source>
</evidence>
<protein>
    <submittedName>
        <fullName evidence="2">Uncharacterized protein</fullName>
    </submittedName>
</protein>
<feature type="region of interest" description="Disordered" evidence="1">
    <location>
        <begin position="1"/>
        <end position="23"/>
    </location>
</feature>
<evidence type="ECO:0000313" key="3">
    <source>
        <dbReference type="Proteomes" id="UP000602653"/>
    </source>
</evidence>
<reference evidence="2 3" key="1">
    <citation type="submission" date="2021-02" db="EMBL/GenBank/DDBJ databases">
        <title>Complete Genome Sequence of Arcanobacterium phocisimile strain DSM 26142T from a harbour seal.</title>
        <authorList>
            <person name="Borowiak M."/>
            <person name="Alssahen M."/>
            <person name="Malorny B."/>
            <person name="Laemmler C."/>
            <person name="Siebert U."/>
            <person name="Ploetz M."/>
            <person name="Abdulmawjood A."/>
        </authorList>
    </citation>
    <scope>NUCLEOTIDE SEQUENCE [LARGE SCALE GENOMIC DNA]</scope>
    <source>
        <strain evidence="2 3">DSM 26142</strain>
    </source>
</reference>
<feature type="region of interest" description="Disordered" evidence="1">
    <location>
        <begin position="39"/>
        <end position="96"/>
    </location>
</feature>
<feature type="compositionally biased region" description="Basic and acidic residues" evidence="1">
    <location>
        <begin position="1"/>
        <end position="17"/>
    </location>
</feature>
<dbReference type="RefSeq" id="WP_204425296.1">
    <property type="nucleotide sequence ID" value="NZ_CP070228.1"/>
</dbReference>
<dbReference type="EMBL" id="CP070228">
    <property type="protein sequence ID" value="QRV02727.1"/>
    <property type="molecule type" value="Genomic_DNA"/>
</dbReference>
<evidence type="ECO:0000313" key="2">
    <source>
        <dbReference type="EMBL" id="QRV02727.1"/>
    </source>
</evidence>
<accession>A0ABX7IIS3</accession>
<dbReference type="Proteomes" id="UP000602653">
    <property type="component" value="Chromosome"/>
</dbReference>
<sequence>MTEEKKGCGCGGKKAEATETQTVEVATEEKRGCGCGGHGHGANGHGKQGHGGRDHGKGGCGCGGKGRHHGVRTENTPAGAPDDVSQGRTQLGLRGI</sequence>
<organism evidence="2 3">
    <name type="scientific">Arcanobacterium phocisimile</name>
    <dbReference type="NCBI Taxonomy" id="1302235"/>
    <lineage>
        <taxon>Bacteria</taxon>
        <taxon>Bacillati</taxon>
        <taxon>Actinomycetota</taxon>
        <taxon>Actinomycetes</taxon>
        <taxon>Actinomycetales</taxon>
        <taxon>Actinomycetaceae</taxon>
        <taxon>Arcanobacterium</taxon>
    </lineage>
</organism>